<evidence type="ECO:0000313" key="1">
    <source>
        <dbReference type="EMBL" id="BCX88208.1"/>
    </source>
</evidence>
<dbReference type="SUPFAM" id="SSF52540">
    <property type="entry name" value="P-loop containing nucleoside triphosphate hydrolases"/>
    <property type="match status" value="1"/>
</dbReference>
<organism evidence="1 2">
    <name type="scientific">Methylomarinovum tepidoasis</name>
    <dbReference type="NCBI Taxonomy" id="2840183"/>
    <lineage>
        <taxon>Bacteria</taxon>
        <taxon>Pseudomonadati</taxon>
        <taxon>Pseudomonadota</taxon>
        <taxon>Gammaproteobacteria</taxon>
        <taxon>Methylococcales</taxon>
        <taxon>Methylothermaceae</taxon>
        <taxon>Methylomarinovum</taxon>
    </lineage>
</organism>
<dbReference type="EMBL" id="AP024718">
    <property type="protein sequence ID" value="BCX88208.1"/>
    <property type="molecule type" value="Genomic_DNA"/>
</dbReference>
<protein>
    <submittedName>
        <fullName evidence="1">D-glycerate 3-kinase</fullName>
        <ecNumber evidence="1">2.7.1.31</ecNumber>
    </submittedName>
</protein>
<gene>
    <name evidence="1" type="ORF">MIN45_P0576</name>
</gene>
<dbReference type="GO" id="GO:0008887">
    <property type="term" value="F:glycerate kinase activity"/>
    <property type="evidence" value="ECO:0007669"/>
    <property type="project" value="UniProtKB-EC"/>
</dbReference>
<dbReference type="EC" id="2.7.1.31" evidence="1"/>
<keyword evidence="2" id="KW-1185">Reference proteome</keyword>
<keyword evidence="1" id="KW-0808">Transferase</keyword>
<reference evidence="2" key="1">
    <citation type="journal article" date="2024" name="Int. J. Syst. Evol. Microbiol.">
        <title>Methylomarinovum tepidoasis sp. nov., a moderately thermophilic methanotroph of the family Methylothermaceae isolated from a deep-sea hydrothermal field.</title>
        <authorList>
            <person name="Hirayama H."/>
            <person name="Takaki Y."/>
            <person name="Abe M."/>
            <person name="Miyazaki M."/>
            <person name="Uematsu K."/>
            <person name="Matsui Y."/>
            <person name="Takai K."/>
        </authorList>
    </citation>
    <scope>NUCLEOTIDE SEQUENCE [LARGE SCALE GENOMIC DNA]</scope>
    <source>
        <strain evidence="2">IN45</strain>
    </source>
</reference>
<dbReference type="Proteomes" id="UP001321450">
    <property type="component" value="Chromosome"/>
</dbReference>
<dbReference type="Gene3D" id="3.40.50.300">
    <property type="entry name" value="P-loop containing nucleotide triphosphate hydrolases"/>
    <property type="match status" value="1"/>
</dbReference>
<dbReference type="InterPro" id="IPR027417">
    <property type="entry name" value="P-loop_NTPase"/>
</dbReference>
<proteinExistence type="predicted"/>
<sequence>MWPPDRLPLPLARLTELARRLEPVFRRRCTELQLETDLTPQLGPVYLPLAAWIAKHHTLGAQVIGINGAQGTGKSTLTRLLQTLLEAGFGLRAAGLSIDDIYLTRAERERLARTVHPLLITRGVPGTHDVALGIRTLETLKNAGPGDRIPIPAFDKAIDDRKPREHWLVWEGRCDLVLFEGWCVGVVPEPEDRLEEPVNDLEREEDPDGRWRRYVNDQLKGPYQALFALLDRLIMLKVPSMECVFRWRAQQERQLAQMRKGRPETELRIMDEARLRRFIQHYERLTRWMLAEMPTRADIVLHLGEDHQIHRIQLNRP</sequence>
<accession>A0AAU9CDD3</accession>
<dbReference type="AlphaFoldDB" id="A0AAU9CDD3"/>
<name>A0AAU9CDD3_9GAMM</name>
<dbReference type="KEGG" id="meiy:MIN45_P0576"/>
<evidence type="ECO:0000313" key="2">
    <source>
        <dbReference type="Proteomes" id="UP001321450"/>
    </source>
</evidence>
<dbReference type="RefSeq" id="WP_286293290.1">
    <property type="nucleotide sequence ID" value="NZ_AP024718.1"/>
</dbReference>